<dbReference type="KEGG" id="crq:GCK72_001085"/>
<accession>A0A6A5HNM8</accession>
<dbReference type="CTD" id="78773227"/>
<dbReference type="AlphaFoldDB" id="A0A6A5HNM8"/>
<gene>
    <name evidence="3" type="ORF">GCK72_001085</name>
</gene>
<comment type="caution">
    <text evidence="3">The sequence shown here is derived from an EMBL/GenBank/DDBJ whole genome shotgun (WGS) entry which is preliminary data.</text>
</comment>
<feature type="transmembrane region" description="Helical" evidence="2">
    <location>
        <begin position="65"/>
        <end position="83"/>
    </location>
</feature>
<reference evidence="3 4" key="1">
    <citation type="submission" date="2019-12" db="EMBL/GenBank/DDBJ databases">
        <title>Chromosome-level assembly of the Caenorhabditis remanei genome.</title>
        <authorList>
            <person name="Teterina A.A."/>
            <person name="Willis J.H."/>
            <person name="Phillips P.C."/>
        </authorList>
    </citation>
    <scope>NUCLEOTIDE SEQUENCE [LARGE SCALE GENOMIC DNA]</scope>
    <source>
        <strain evidence="3 4">PX506</strain>
        <tissue evidence="3">Whole organism</tissue>
    </source>
</reference>
<sequence length="258" mass="28723">MGVGTTTIRLSCGLANAVIDKTLHEMEAQVWQNFTNFLWNHMEFVDDDIQNILATMVTVGTTDTLFSYLLIHVIIVATLLSYCNNKKKIPLNSDMSEGTDRPPGGGNESIHFTPPHIGTAAPGPSVLRHKPTCPVHCQFSEDESTAFVDSAPSSDIEMDSTQSMSLPSSRFSNNQCTCFCAQKRVRFQCPNTNSKSQRAVKKYWYSDGPFDMKYCSPVRTFSKKLNFWFVYRSQSTPPSEPPGTTMVSNGDQHEVDAV</sequence>
<keyword evidence="2" id="KW-0812">Transmembrane</keyword>
<keyword evidence="2" id="KW-0472">Membrane</keyword>
<feature type="region of interest" description="Disordered" evidence="1">
    <location>
        <begin position="235"/>
        <end position="258"/>
    </location>
</feature>
<evidence type="ECO:0000313" key="3">
    <source>
        <dbReference type="EMBL" id="KAF1769269.1"/>
    </source>
</evidence>
<dbReference type="GeneID" id="78773227"/>
<organism evidence="3 4">
    <name type="scientific">Caenorhabditis remanei</name>
    <name type="common">Caenorhabditis vulgaris</name>
    <dbReference type="NCBI Taxonomy" id="31234"/>
    <lineage>
        <taxon>Eukaryota</taxon>
        <taxon>Metazoa</taxon>
        <taxon>Ecdysozoa</taxon>
        <taxon>Nematoda</taxon>
        <taxon>Chromadorea</taxon>
        <taxon>Rhabditida</taxon>
        <taxon>Rhabditina</taxon>
        <taxon>Rhabditomorpha</taxon>
        <taxon>Rhabditoidea</taxon>
        <taxon>Rhabditidae</taxon>
        <taxon>Peloderinae</taxon>
        <taxon>Caenorhabditis</taxon>
    </lineage>
</organism>
<keyword evidence="2" id="KW-1133">Transmembrane helix</keyword>
<name>A0A6A5HNM8_CAERE</name>
<dbReference type="RefSeq" id="XP_053591482.1">
    <property type="nucleotide sequence ID" value="XM_053722837.1"/>
</dbReference>
<feature type="region of interest" description="Disordered" evidence="1">
    <location>
        <begin position="92"/>
        <end position="115"/>
    </location>
</feature>
<dbReference type="EMBL" id="WUAV01000001">
    <property type="protein sequence ID" value="KAF1769269.1"/>
    <property type="molecule type" value="Genomic_DNA"/>
</dbReference>
<proteinExistence type="predicted"/>
<evidence type="ECO:0000256" key="1">
    <source>
        <dbReference type="SAM" id="MobiDB-lite"/>
    </source>
</evidence>
<evidence type="ECO:0000256" key="2">
    <source>
        <dbReference type="SAM" id="Phobius"/>
    </source>
</evidence>
<protein>
    <submittedName>
        <fullName evidence="3">Uncharacterized protein</fullName>
    </submittedName>
</protein>
<evidence type="ECO:0000313" key="4">
    <source>
        <dbReference type="Proteomes" id="UP000483820"/>
    </source>
</evidence>
<dbReference type="Proteomes" id="UP000483820">
    <property type="component" value="Chromosome I"/>
</dbReference>